<gene>
    <name evidence="1" type="ORF">BSTOLATCC_MIC22466</name>
</gene>
<reference evidence="1" key="1">
    <citation type="submission" date="2021-09" db="EMBL/GenBank/DDBJ databases">
        <authorList>
            <consortium name="AG Swart"/>
            <person name="Singh M."/>
            <person name="Singh A."/>
            <person name="Seah K."/>
            <person name="Emmerich C."/>
        </authorList>
    </citation>
    <scope>NUCLEOTIDE SEQUENCE</scope>
    <source>
        <strain evidence="1">ATCC30299</strain>
    </source>
</reference>
<keyword evidence="2" id="KW-1185">Reference proteome</keyword>
<sequence>MLKWNHFKFISNIKTEWSKILLLWLKIFTLKYHLIPPSDCEKALSEKKLYLFFDLLFKFAFIFGAA</sequence>
<protein>
    <submittedName>
        <fullName evidence="1">Uncharacterized protein</fullName>
    </submittedName>
</protein>
<name>A0AAU9IU08_9CILI</name>
<accession>A0AAU9IU08</accession>
<evidence type="ECO:0000313" key="1">
    <source>
        <dbReference type="EMBL" id="CAG9319116.1"/>
    </source>
</evidence>
<comment type="caution">
    <text evidence="1">The sequence shown here is derived from an EMBL/GenBank/DDBJ whole genome shotgun (WGS) entry which is preliminary data.</text>
</comment>
<dbReference type="EMBL" id="CAJZBQ010000021">
    <property type="protein sequence ID" value="CAG9319116.1"/>
    <property type="molecule type" value="Genomic_DNA"/>
</dbReference>
<dbReference type="AlphaFoldDB" id="A0AAU9IU08"/>
<evidence type="ECO:0000313" key="2">
    <source>
        <dbReference type="Proteomes" id="UP001162131"/>
    </source>
</evidence>
<organism evidence="1 2">
    <name type="scientific">Blepharisma stoltei</name>
    <dbReference type="NCBI Taxonomy" id="1481888"/>
    <lineage>
        <taxon>Eukaryota</taxon>
        <taxon>Sar</taxon>
        <taxon>Alveolata</taxon>
        <taxon>Ciliophora</taxon>
        <taxon>Postciliodesmatophora</taxon>
        <taxon>Heterotrichea</taxon>
        <taxon>Heterotrichida</taxon>
        <taxon>Blepharismidae</taxon>
        <taxon>Blepharisma</taxon>
    </lineage>
</organism>
<proteinExistence type="predicted"/>
<dbReference type="Proteomes" id="UP001162131">
    <property type="component" value="Unassembled WGS sequence"/>
</dbReference>